<protein>
    <submittedName>
        <fullName evidence="2">SAM-dependent methyltransferase</fullName>
    </submittedName>
</protein>
<proteinExistence type="predicted"/>
<feature type="domain" description="Methyltransferase type 11" evidence="1">
    <location>
        <begin position="49"/>
        <end position="139"/>
    </location>
</feature>
<keyword evidence="2" id="KW-0808">Transferase</keyword>
<evidence type="ECO:0000313" key="2">
    <source>
        <dbReference type="EMBL" id="PAF24251.1"/>
    </source>
</evidence>
<evidence type="ECO:0000313" key="3">
    <source>
        <dbReference type="Proteomes" id="UP000216133"/>
    </source>
</evidence>
<dbReference type="InterPro" id="IPR013216">
    <property type="entry name" value="Methyltransf_11"/>
</dbReference>
<reference evidence="2 3" key="1">
    <citation type="submission" date="2017-07" db="EMBL/GenBank/DDBJ databases">
        <title>Isolation and whole genome analysis of endospore-forming bacteria from heroin.</title>
        <authorList>
            <person name="Kalinowski J."/>
            <person name="Ahrens B."/>
            <person name="Al-Dilaimi A."/>
            <person name="Winkler A."/>
            <person name="Wibberg D."/>
            <person name="Schleenbecker U."/>
            <person name="Ruckert C."/>
            <person name="Wolfel R."/>
            <person name="Grass G."/>
        </authorList>
    </citation>
    <scope>NUCLEOTIDE SEQUENCE [LARGE SCALE GENOMIC DNA]</scope>
    <source>
        <strain evidence="2 3">7523-2</strain>
    </source>
</reference>
<dbReference type="InterPro" id="IPR029063">
    <property type="entry name" value="SAM-dependent_MTases_sf"/>
</dbReference>
<dbReference type="Proteomes" id="UP000216133">
    <property type="component" value="Unassembled WGS sequence"/>
</dbReference>
<sequence>MYGEIKASIAAAYNEHVQEREKAIMAGWKIQERERFMQQLASEHKQALLDIGSGPGHDGLFFKTYGMDVFCADLSEASVRLCKAKGLKAEAMSFEQLKFADCCFDAVWAMNCLLHVPKQELPAILLEIRRVMKKDALFYVGVYGGEDSEGVWEEDHYHPKRFFSFYEAQALKKILARFFSVASFSVVTPETIGGKLEFQAFVLRK</sequence>
<accession>A0A268RXS8</accession>
<dbReference type="CDD" id="cd02440">
    <property type="entry name" value="AdoMet_MTases"/>
    <property type="match status" value="1"/>
</dbReference>
<organism evidence="2 3">
    <name type="scientific">Shouchella clausii</name>
    <name type="common">Alkalihalobacillus clausii</name>
    <dbReference type="NCBI Taxonomy" id="79880"/>
    <lineage>
        <taxon>Bacteria</taxon>
        <taxon>Bacillati</taxon>
        <taxon>Bacillota</taxon>
        <taxon>Bacilli</taxon>
        <taxon>Bacillales</taxon>
        <taxon>Bacillaceae</taxon>
        <taxon>Shouchella</taxon>
    </lineage>
</organism>
<dbReference type="SUPFAM" id="SSF53335">
    <property type="entry name" value="S-adenosyl-L-methionine-dependent methyltransferases"/>
    <property type="match status" value="1"/>
</dbReference>
<dbReference type="RefSeq" id="WP_095239447.1">
    <property type="nucleotide sequence ID" value="NZ_CP155469.1"/>
</dbReference>
<gene>
    <name evidence="2" type="ORF">CHH61_19600</name>
</gene>
<evidence type="ECO:0000259" key="1">
    <source>
        <dbReference type="Pfam" id="PF08241"/>
    </source>
</evidence>
<keyword evidence="2" id="KW-0489">Methyltransferase</keyword>
<dbReference type="Gene3D" id="3.40.50.150">
    <property type="entry name" value="Vaccinia Virus protein VP39"/>
    <property type="match status" value="1"/>
</dbReference>
<comment type="caution">
    <text evidence="2">The sequence shown here is derived from an EMBL/GenBank/DDBJ whole genome shotgun (WGS) entry which is preliminary data.</text>
</comment>
<dbReference type="Pfam" id="PF08241">
    <property type="entry name" value="Methyltransf_11"/>
    <property type="match status" value="1"/>
</dbReference>
<dbReference type="EMBL" id="NPBS01000117">
    <property type="protein sequence ID" value="PAF24251.1"/>
    <property type="molecule type" value="Genomic_DNA"/>
</dbReference>
<dbReference type="GO" id="GO:0032259">
    <property type="term" value="P:methylation"/>
    <property type="evidence" value="ECO:0007669"/>
    <property type="project" value="UniProtKB-KW"/>
</dbReference>
<name>A0A268RXS8_SHOCL</name>
<dbReference type="GO" id="GO:0008757">
    <property type="term" value="F:S-adenosylmethionine-dependent methyltransferase activity"/>
    <property type="evidence" value="ECO:0007669"/>
    <property type="project" value="InterPro"/>
</dbReference>
<dbReference type="AlphaFoldDB" id="A0A268RXS8"/>